<reference evidence="1 2" key="1">
    <citation type="journal article" date="2015" name="J. Biotechnol.">
        <title>Complete genome sequence of a malodorant-producing acetogen, Clostridium scatologenes ATCC 25775(T).</title>
        <authorList>
            <person name="Zhu Z."/>
            <person name="Guo T."/>
            <person name="Zheng H."/>
            <person name="Song T."/>
            <person name="Ouyang P."/>
            <person name="Xie J."/>
        </authorList>
    </citation>
    <scope>NUCLEOTIDE SEQUENCE [LARGE SCALE GENOMIC DNA]</scope>
    <source>
        <strain evidence="1 2">ATCC 25775</strain>
    </source>
</reference>
<dbReference type="Pfam" id="PF09693">
    <property type="entry name" value="Phage_XkdX"/>
    <property type="match status" value="1"/>
</dbReference>
<dbReference type="AlphaFoldDB" id="A0A0E3M9S9"/>
<evidence type="ECO:0000313" key="2">
    <source>
        <dbReference type="Proteomes" id="UP000033115"/>
    </source>
</evidence>
<dbReference type="EMBL" id="CP009933">
    <property type="protein sequence ID" value="AKA69825.1"/>
    <property type="molecule type" value="Genomic_DNA"/>
</dbReference>
<gene>
    <name evidence="1" type="ORF">CSCA_2700</name>
</gene>
<organism evidence="1 2">
    <name type="scientific">Clostridium scatologenes</name>
    <dbReference type="NCBI Taxonomy" id="1548"/>
    <lineage>
        <taxon>Bacteria</taxon>
        <taxon>Bacillati</taxon>
        <taxon>Bacillota</taxon>
        <taxon>Clostridia</taxon>
        <taxon>Eubacteriales</taxon>
        <taxon>Clostridiaceae</taxon>
        <taxon>Clostridium</taxon>
    </lineage>
</organism>
<evidence type="ECO:0000313" key="1">
    <source>
        <dbReference type="EMBL" id="AKA69825.1"/>
    </source>
</evidence>
<accession>A0A0E3M9S9</accession>
<name>A0A0E3M9S9_CLOSL</name>
<sequence length="43" mass="5332">MFNFYKLFYPIYLSKQEIQEACKWKVINEEEYKTIVGEEYTSQ</sequence>
<dbReference type="InterPro" id="IPR010022">
    <property type="entry name" value="XkdX"/>
</dbReference>
<dbReference type="STRING" id="1548.CSCA_2700"/>
<proteinExistence type="predicted"/>
<keyword evidence="2" id="KW-1185">Reference proteome</keyword>
<dbReference type="KEGG" id="csq:CSCA_2700"/>
<protein>
    <recommendedName>
        <fullName evidence="3">XkdX family protein</fullName>
    </recommendedName>
</protein>
<evidence type="ECO:0008006" key="3">
    <source>
        <dbReference type="Google" id="ProtNLM"/>
    </source>
</evidence>
<dbReference type="RefSeq" id="WP_082085097.1">
    <property type="nucleotide sequence ID" value="NZ_CP009933.1"/>
</dbReference>
<dbReference type="HOGENOM" id="CLU_3231920_0_0_9"/>
<dbReference type="Proteomes" id="UP000033115">
    <property type="component" value="Chromosome"/>
</dbReference>